<feature type="transmembrane region" description="Helical" evidence="1">
    <location>
        <begin position="30"/>
        <end position="52"/>
    </location>
</feature>
<feature type="transmembrane region" description="Helical" evidence="1">
    <location>
        <begin position="231"/>
        <end position="260"/>
    </location>
</feature>
<evidence type="ECO:0000313" key="2">
    <source>
        <dbReference type="EMBL" id="KIC74026.1"/>
    </source>
</evidence>
<feature type="transmembrane region" description="Helical" evidence="1">
    <location>
        <begin position="86"/>
        <end position="108"/>
    </location>
</feature>
<feature type="transmembrane region" description="Helical" evidence="1">
    <location>
        <begin position="380"/>
        <end position="400"/>
    </location>
</feature>
<reference evidence="2 3" key="1">
    <citation type="journal article" date="2014" name="Mol. Biol. Evol.">
        <title>Massive expansion of Ubiquitination-related gene families within the Chlamydiae.</title>
        <authorList>
            <person name="Domman D."/>
            <person name="Collingro A."/>
            <person name="Lagkouvardos I."/>
            <person name="Gehre L."/>
            <person name="Weinmaier T."/>
            <person name="Rattei T."/>
            <person name="Subtil A."/>
            <person name="Horn M."/>
        </authorList>
    </citation>
    <scope>NUCLEOTIDE SEQUENCE [LARGE SCALE GENOMIC DNA]</scope>
    <source>
        <strain evidence="2 3">EI2</strain>
    </source>
</reference>
<proteinExistence type="predicted"/>
<dbReference type="AlphaFoldDB" id="A0A0C1JUD0"/>
<keyword evidence="1" id="KW-0472">Membrane</keyword>
<dbReference type="EMBL" id="JSAN01000016">
    <property type="protein sequence ID" value="KIC74026.1"/>
    <property type="molecule type" value="Genomic_DNA"/>
</dbReference>
<gene>
    <name evidence="2" type="ORF">DB44_AR00090</name>
</gene>
<feature type="transmembrane region" description="Helical" evidence="1">
    <location>
        <begin position="120"/>
        <end position="140"/>
    </location>
</feature>
<evidence type="ECO:0000313" key="3">
    <source>
        <dbReference type="Proteomes" id="UP000031465"/>
    </source>
</evidence>
<organism evidence="2 3">
    <name type="scientific">Candidatus Protochlamydia amoebophila</name>
    <dbReference type="NCBI Taxonomy" id="362787"/>
    <lineage>
        <taxon>Bacteria</taxon>
        <taxon>Pseudomonadati</taxon>
        <taxon>Chlamydiota</taxon>
        <taxon>Chlamydiia</taxon>
        <taxon>Parachlamydiales</taxon>
        <taxon>Parachlamydiaceae</taxon>
        <taxon>Candidatus Protochlamydia</taxon>
    </lineage>
</organism>
<feature type="transmembrane region" description="Helical" evidence="1">
    <location>
        <begin position="412"/>
        <end position="430"/>
    </location>
</feature>
<evidence type="ECO:0008006" key="4">
    <source>
        <dbReference type="Google" id="ProtNLM"/>
    </source>
</evidence>
<name>A0A0C1JUD0_9BACT</name>
<keyword evidence="1" id="KW-0812">Transmembrane</keyword>
<feature type="transmembrane region" description="Helical" evidence="1">
    <location>
        <begin position="152"/>
        <end position="176"/>
    </location>
</feature>
<dbReference type="PATRIC" id="fig|362787.3.peg.216"/>
<sequence length="470" mass="54829">MLFKIGGLCFNHQLTHLSLDYMARFFDKQLSLIILIFLMPLFFLPKINLLTVGSETAGLRIDDLFLLFFGTLLIWAHLLLDKRLYMIEIWVLILTLFGILSFASNRFLISLGYHFLDAKIFYAVRLLEYFLFFYIGTLAFRFHLSKGFIQAFFLWNFFLMTLQKLNLAGAITNLGYEKDVSTRVQGIASFPSEMGLLLNLLFCYMIYDDSYRSKIIQIFPPYYRYFLRKSYLYVLFIVIGIFVIFTGNRISLLAHLICFLGKLKQEINWKSIGSFVSLTIAFPLLMGIIIYMVIQTDSIYSRSASLLSIKNIHLAQIVWDKIDLTQDPISKKLIESDEYDMSWWLRIHKWIFVTKAFVNHPEVYLQGLGPGFAWSALDGGILRIIVEYGLIGSLLFFNFFRSIYKINQQMKWMTISLLINMIFFDAHLAYKTMSFYLFAAGYCFESKHNHSLTASSTRANQLKPELIFFS</sequence>
<keyword evidence="1" id="KW-1133">Transmembrane helix</keyword>
<evidence type="ECO:0000256" key="1">
    <source>
        <dbReference type="SAM" id="Phobius"/>
    </source>
</evidence>
<feature type="transmembrane region" description="Helical" evidence="1">
    <location>
        <begin position="272"/>
        <end position="294"/>
    </location>
</feature>
<accession>A0A0C1JUD0</accession>
<feature type="transmembrane region" description="Helical" evidence="1">
    <location>
        <begin position="188"/>
        <end position="207"/>
    </location>
</feature>
<dbReference type="Proteomes" id="UP000031465">
    <property type="component" value="Unassembled WGS sequence"/>
</dbReference>
<feature type="transmembrane region" description="Helical" evidence="1">
    <location>
        <begin position="64"/>
        <end position="80"/>
    </location>
</feature>
<protein>
    <recommendedName>
        <fullName evidence="4">O-antigen polymerase</fullName>
    </recommendedName>
</protein>
<comment type="caution">
    <text evidence="2">The sequence shown here is derived from an EMBL/GenBank/DDBJ whole genome shotgun (WGS) entry which is preliminary data.</text>
</comment>